<dbReference type="EC" id="3.1.1.-" evidence="4"/>
<keyword evidence="2 4" id="KW-0820">tRNA-binding</keyword>
<dbReference type="GO" id="GO:0000049">
    <property type="term" value="F:tRNA binding"/>
    <property type="evidence" value="ECO:0007669"/>
    <property type="project" value="UniProtKB-UniRule"/>
</dbReference>
<proteinExistence type="inferred from homology"/>
<dbReference type="CDD" id="cd00563">
    <property type="entry name" value="Dtyr_deacylase"/>
    <property type="match status" value="1"/>
</dbReference>
<dbReference type="FunFam" id="3.50.80.10:FF:000001">
    <property type="entry name" value="D-aminoacyl-tRNA deacylase"/>
    <property type="match status" value="1"/>
</dbReference>
<comment type="domain">
    <text evidence="4">A Gly-cisPro motif from one monomer fits into the active site of the other monomer to allow specific chiral rejection of L-amino acids.</text>
</comment>
<accession>A0A328UG35</accession>
<dbReference type="GO" id="GO:0051500">
    <property type="term" value="F:D-tyrosyl-tRNA(Tyr) deacylase activity"/>
    <property type="evidence" value="ECO:0007669"/>
    <property type="project" value="TreeGrafter"/>
</dbReference>
<comment type="function">
    <text evidence="4">An aminoacyl-tRNA editing enzyme that deacylates mischarged D-aminoacyl-tRNAs. Also deacylates mischarged glycyl-tRNA(Ala), protecting cells against glycine mischarging by AlaRS. Acts via tRNA-based rather than protein-based catalysis; rejects L-amino acids rather than detecting D-amino acids in the active site. By recycling D-aminoacyl-tRNA to D-amino acids and free tRNA molecules, this enzyme counteracts the toxicity associated with the formation of D-aminoacyl-tRNA entities in vivo and helps enforce protein L-homochirality.</text>
</comment>
<evidence type="ECO:0000313" key="6">
    <source>
        <dbReference type="Proteomes" id="UP000249377"/>
    </source>
</evidence>
<dbReference type="RefSeq" id="WP_112333356.1">
    <property type="nucleotide sequence ID" value="NZ_QLYR01000009.1"/>
</dbReference>
<evidence type="ECO:0000256" key="4">
    <source>
        <dbReference type="HAMAP-Rule" id="MF_00518"/>
    </source>
</evidence>
<evidence type="ECO:0000313" key="5">
    <source>
        <dbReference type="EMBL" id="RAQ22792.1"/>
    </source>
</evidence>
<comment type="similarity">
    <text evidence="1 4">Belongs to the DTD family.</text>
</comment>
<dbReference type="GO" id="GO:0043908">
    <property type="term" value="F:Ser(Gly)-tRNA(Ala) hydrolase activity"/>
    <property type="evidence" value="ECO:0007669"/>
    <property type="project" value="UniProtKB-UniRule"/>
</dbReference>
<dbReference type="GO" id="GO:0005737">
    <property type="term" value="C:cytoplasm"/>
    <property type="evidence" value="ECO:0007669"/>
    <property type="project" value="UniProtKB-SubCell"/>
</dbReference>
<keyword evidence="3 4" id="KW-0378">Hydrolase</keyword>
<comment type="caution">
    <text evidence="5">The sequence shown here is derived from an EMBL/GenBank/DDBJ whole genome shotgun (WGS) entry which is preliminary data.</text>
</comment>
<comment type="subunit">
    <text evidence="4">Homodimer.</text>
</comment>
<dbReference type="NCBIfam" id="TIGR00256">
    <property type="entry name" value="D-aminoacyl-tRNA deacylase"/>
    <property type="match status" value="1"/>
</dbReference>
<dbReference type="SUPFAM" id="SSF69500">
    <property type="entry name" value="DTD-like"/>
    <property type="match status" value="1"/>
</dbReference>
<dbReference type="GO" id="GO:0106026">
    <property type="term" value="F:Gly-tRNA(Ala) deacylase activity"/>
    <property type="evidence" value="ECO:0007669"/>
    <property type="project" value="UniProtKB-UniRule"/>
</dbReference>
<dbReference type="Proteomes" id="UP000249377">
    <property type="component" value="Unassembled WGS sequence"/>
</dbReference>
<dbReference type="Gene3D" id="3.50.80.10">
    <property type="entry name" value="D-tyrosyl-tRNA(Tyr) deacylase"/>
    <property type="match status" value="1"/>
</dbReference>
<evidence type="ECO:0000256" key="1">
    <source>
        <dbReference type="ARBA" id="ARBA00009673"/>
    </source>
</evidence>
<dbReference type="GO" id="GO:0019478">
    <property type="term" value="P:D-amino acid catabolic process"/>
    <property type="evidence" value="ECO:0007669"/>
    <property type="project" value="UniProtKB-UniRule"/>
</dbReference>
<dbReference type="PANTHER" id="PTHR10472">
    <property type="entry name" value="D-TYROSYL-TRNA TYR DEACYLASE"/>
    <property type="match status" value="1"/>
</dbReference>
<keyword evidence="4" id="KW-0694">RNA-binding</keyword>
<evidence type="ECO:0000256" key="3">
    <source>
        <dbReference type="ARBA" id="ARBA00022801"/>
    </source>
</evidence>
<keyword evidence="6" id="KW-1185">Reference proteome</keyword>
<dbReference type="InterPro" id="IPR003732">
    <property type="entry name" value="Daa-tRNA_deacyls_DTD"/>
</dbReference>
<feature type="short sequence motif" description="Gly-cisPro motif, important for rejection of L-amino acids" evidence="4">
    <location>
        <begin position="137"/>
        <end position="138"/>
    </location>
</feature>
<dbReference type="HAMAP" id="MF_00518">
    <property type="entry name" value="Deacylase_Dtd"/>
    <property type="match status" value="1"/>
</dbReference>
<organism evidence="5 6">
    <name type="scientific">Hydrogeniiclostridium mannosilyticum</name>
    <dbReference type="NCBI Taxonomy" id="2764322"/>
    <lineage>
        <taxon>Bacteria</taxon>
        <taxon>Bacillati</taxon>
        <taxon>Bacillota</taxon>
        <taxon>Clostridia</taxon>
        <taxon>Eubacteriales</taxon>
        <taxon>Acutalibacteraceae</taxon>
        <taxon>Hydrogeniiclostridium</taxon>
    </lineage>
</organism>
<dbReference type="EMBL" id="QLYR01000009">
    <property type="protein sequence ID" value="RAQ22792.1"/>
    <property type="molecule type" value="Genomic_DNA"/>
</dbReference>
<keyword evidence="4" id="KW-0963">Cytoplasm</keyword>
<sequence length="153" mass="16770">MKAVLQRVQRASVEVTGERCAQIEQGLMILLGVVPADQVSEAEFLAQKCAQLRIFEDGQGKMNRSLLDVGGEALVVSQFTLCADCRHGRRPAFTGAARPEHARPLYEQFVKRLAECGVPVQTGRFGADMQVSLQNDGPVTIILDTEEMMPGRL</sequence>
<comment type="subcellular location">
    <subcellularLocation>
        <location evidence="4">Cytoplasm</location>
    </subcellularLocation>
</comment>
<dbReference type="InterPro" id="IPR023509">
    <property type="entry name" value="DTD-like_sf"/>
</dbReference>
<evidence type="ECO:0000256" key="2">
    <source>
        <dbReference type="ARBA" id="ARBA00022555"/>
    </source>
</evidence>
<dbReference type="Pfam" id="PF02580">
    <property type="entry name" value="Tyr_Deacylase"/>
    <property type="match status" value="1"/>
</dbReference>
<protein>
    <recommendedName>
        <fullName evidence="4">D-aminoacyl-tRNA deacylase</fullName>
        <shortName evidence="4">DTD</shortName>
        <ecNumber evidence="4">3.1.1.96</ecNumber>
    </recommendedName>
    <alternativeName>
        <fullName evidence="4">Gly-tRNA(Ala) deacylase</fullName>
        <ecNumber evidence="4">3.1.1.-</ecNumber>
    </alternativeName>
</protein>
<dbReference type="EC" id="3.1.1.96" evidence="4"/>
<dbReference type="AlphaFoldDB" id="A0A328UG35"/>
<dbReference type="PANTHER" id="PTHR10472:SF5">
    <property type="entry name" value="D-AMINOACYL-TRNA DEACYLASE 1"/>
    <property type="match status" value="1"/>
</dbReference>
<comment type="catalytic activity">
    <reaction evidence="4">
        <text>a D-aminoacyl-tRNA + H2O = a tRNA + a D-alpha-amino acid + H(+)</text>
        <dbReference type="Rhea" id="RHEA:13953"/>
        <dbReference type="Rhea" id="RHEA-COMP:10123"/>
        <dbReference type="Rhea" id="RHEA-COMP:10124"/>
        <dbReference type="ChEBI" id="CHEBI:15377"/>
        <dbReference type="ChEBI" id="CHEBI:15378"/>
        <dbReference type="ChEBI" id="CHEBI:59871"/>
        <dbReference type="ChEBI" id="CHEBI:78442"/>
        <dbReference type="ChEBI" id="CHEBI:79333"/>
        <dbReference type="EC" id="3.1.1.96"/>
    </reaction>
</comment>
<name>A0A328UG35_9FIRM</name>
<reference evidence="5 6" key="1">
    <citation type="submission" date="2018-06" db="EMBL/GenBank/DDBJ databases">
        <title>Noncontiguous genome sequence of Ruminococcaceae bacterium ASD2818.</title>
        <authorList>
            <person name="Chaplin A.V."/>
            <person name="Sokolova S.R."/>
            <person name="Kochetkova T.O."/>
            <person name="Goltsov A.Y."/>
            <person name="Trofimov D.Y."/>
            <person name="Efimov B.A."/>
        </authorList>
    </citation>
    <scope>NUCLEOTIDE SEQUENCE [LARGE SCALE GENOMIC DNA]</scope>
    <source>
        <strain evidence="5 6">ASD2818</strain>
    </source>
</reference>
<gene>
    <name evidence="4" type="primary">dtd</name>
    <name evidence="5" type="ORF">DPQ25_11700</name>
</gene>
<comment type="catalytic activity">
    <reaction evidence="4">
        <text>glycyl-tRNA(Ala) + H2O = tRNA(Ala) + glycine + H(+)</text>
        <dbReference type="Rhea" id="RHEA:53744"/>
        <dbReference type="Rhea" id="RHEA-COMP:9657"/>
        <dbReference type="Rhea" id="RHEA-COMP:13640"/>
        <dbReference type="ChEBI" id="CHEBI:15377"/>
        <dbReference type="ChEBI" id="CHEBI:15378"/>
        <dbReference type="ChEBI" id="CHEBI:57305"/>
        <dbReference type="ChEBI" id="CHEBI:78442"/>
        <dbReference type="ChEBI" id="CHEBI:78522"/>
    </reaction>
</comment>